<name>A0A848KC70_9NOCA</name>
<comment type="caution">
    <text evidence="3">The sequence shown here is derived from an EMBL/GenBank/DDBJ whole genome shotgun (WGS) entry which is preliminary data.</text>
</comment>
<dbReference type="EMBL" id="VCQU01000001">
    <property type="protein sequence ID" value="NMN93710.1"/>
    <property type="molecule type" value="Genomic_DNA"/>
</dbReference>
<evidence type="ECO:0000313" key="4">
    <source>
        <dbReference type="Proteomes" id="UP000535543"/>
    </source>
</evidence>
<dbReference type="AlphaFoldDB" id="A0A848KC70"/>
<keyword evidence="1" id="KW-0472">Membrane</keyword>
<protein>
    <submittedName>
        <fullName evidence="3">CPBP family intramembrane metalloprotease</fullName>
    </submittedName>
</protein>
<keyword evidence="1" id="KW-1133">Transmembrane helix</keyword>
<feature type="transmembrane region" description="Helical" evidence="1">
    <location>
        <begin position="33"/>
        <end position="52"/>
    </location>
</feature>
<feature type="transmembrane region" description="Helical" evidence="1">
    <location>
        <begin position="174"/>
        <end position="201"/>
    </location>
</feature>
<dbReference type="RefSeq" id="WP_169584410.1">
    <property type="nucleotide sequence ID" value="NZ_VCQU01000001.1"/>
</dbReference>
<dbReference type="GO" id="GO:0008237">
    <property type="term" value="F:metallopeptidase activity"/>
    <property type="evidence" value="ECO:0007669"/>
    <property type="project" value="UniProtKB-KW"/>
</dbReference>
<keyword evidence="3" id="KW-0645">Protease</keyword>
<feature type="transmembrane region" description="Helical" evidence="1">
    <location>
        <begin position="58"/>
        <end position="83"/>
    </location>
</feature>
<reference evidence="3 4" key="2">
    <citation type="submission" date="2020-06" db="EMBL/GenBank/DDBJ databases">
        <title>Antribacter stalactiti gen. nov., sp. nov., a new member of the family Nacardiaceae isolated from a cave.</title>
        <authorList>
            <person name="Kim I.S."/>
        </authorList>
    </citation>
    <scope>NUCLEOTIDE SEQUENCE [LARGE SCALE GENOMIC DNA]</scope>
    <source>
        <strain evidence="3 4">YC2-7</strain>
    </source>
</reference>
<dbReference type="Pfam" id="PF02517">
    <property type="entry name" value="Rce1-like"/>
    <property type="match status" value="1"/>
</dbReference>
<dbReference type="Proteomes" id="UP000535543">
    <property type="component" value="Unassembled WGS sequence"/>
</dbReference>
<gene>
    <name evidence="3" type="ORF">FGL95_01485</name>
</gene>
<keyword evidence="4" id="KW-1185">Reference proteome</keyword>
<dbReference type="GO" id="GO:0006508">
    <property type="term" value="P:proteolysis"/>
    <property type="evidence" value="ECO:0007669"/>
    <property type="project" value="UniProtKB-KW"/>
</dbReference>
<reference evidence="3 4" key="1">
    <citation type="submission" date="2019-05" db="EMBL/GenBank/DDBJ databases">
        <authorList>
            <person name="Lee S.D."/>
        </authorList>
    </citation>
    <scope>NUCLEOTIDE SEQUENCE [LARGE SCALE GENOMIC DNA]</scope>
    <source>
        <strain evidence="3 4">YC2-7</strain>
    </source>
</reference>
<evidence type="ECO:0000256" key="1">
    <source>
        <dbReference type="SAM" id="Phobius"/>
    </source>
</evidence>
<feature type="transmembrane region" description="Helical" evidence="1">
    <location>
        <begin position="95"/>
        <end position="116"/>
    </location>
</feature>
<organism evidence="3 4">
    <name type="scientific">Antrihabitans stalactiti</name>
    <dbReference type="NCBI Taxonomy" id="2584121"/>
    <lineage>
        <taxon>Bacteria</taxon>
        <taxon>Bacillati</taxon>
        <taxon>Actinomycetota</taxon>
        <taxon>Actinomycetes</taxon>
        <taxon>Mycobacteriales</taxon>
        <taxon>Nocardiaceae</taxon>
        <taxon>Antrihabitans</taxon>
    </lineage>
</organism>
<feature type="transmembrane region" description="Helical" evidence="1">
    <location>
        <begin position="213"/>
        <end position="231"/>
    </location>
</feature>
<accession>A0A848KC70</accession>
<dbReference type="GO" id="GO:0004175">
    <property type="term" value="F:endopeptidase activity"/>
    <property type="evidence" value="ECO:0007669"/>
    <property type="project" value="UniProtKB-ARBA"/>
</dbReference>
<evidence type="ECO:0000259" key="2">
    <source>
        <dbReference type="Pfam" id="PF02517"/>
    </source>
</evidence>
<sequence>MTTSIGGWLRSALWDVVPRDQRMTPQALRRRQIVTVVFLIIGGVVLGFSLRLDPGSVWFYPATSGLALVWAVGAFASGPLHLGRIAYASGTRRPIVTPIVIGAALAAVFIVGALVVRQIPFVYGQVQSVLDHADQGAGPILVAITVVSGIAEELFFRGAVYAAATRYPVPVTTVAYAIATLATGNVALSFAALLLGVVVGLQRRATGGILAPILTHVTWSTLMLFLLPLFFG</sequence>
<keyword evidence="3" id="KW-0482">Metalloprotease</keyword>
<dbReference type="GO" id="GO:0080120">
    <property type="term" value="P:CAAX-box protein maturation"/>
    <property type="evidence" value="ECO:0007669"/>
    <property type="project" value="UniProtKB-ARBA"/>
</dbReference>
<evidence type="ECO:0000313" key="3">
    <source>
        <dbReference type="EMBL" id="NMN93710.1"/>
    </source>
</evidence>
<keyword evidence="3" id="KW-0378">Hydrolase</keyword>
<proteinExistence type="predicted"/>
<keyword evidence="1" id="KW-0812">Transmembrane</keyword>
<dbReference type="InterPro" id="IPR003675">
    <property type="entry name" value="Rce1/LyrA-like_dom"/>
</dbReference>
<feature type="domain" description="CAAX prenyl protease 2/Lysostaphin resistance protein A-like" evidence="2">
    <location>
        <begin position="140"/>
        <end position="221"/>
    </location>
</feature>